<dbReference type="EMBL" id="MK170454">
    <property type="protein sequence ID" value="QAR21015.1"/>
    <property type="molecule type" value="Genomic_RNA"/>
</dbReference>
<feature type="domain" description="(+)RNA virus helicase C-terminal" evidence="2">
    <location>
        <begin position="171"/>
        <end position="396"/>
    </location>
</feature>
<dbReference type="Gene3D" id="3.40.50.300">
    <property type="entry name" value="P-loop containing nucleotide triphosphate hydrolases"/>
    <property type="match status" value="2"/>
</dbReference>
<dbReference type="InterPro" id="IPR027351">
    <property type="entry name" value="(+)RNA_virus_helicase_core_dom"/>
</dbReference>
<reference evidence="3" key="1">
    <citation type="submission" date="2018-11" db="EMBL/GenBank/DDBJ databases">
        <title>Full-length sequencing of Rice stripe necrosis virus from Mali.</title>
        <authorList>
            <person name="Bagayoko I."/>
            <person name="Romay G."/>
            <person name="Mahillon M."/>
            <person name="Decroes A."/>
            <person name="Legreve A."/>
            <person name="Bragard C."/>
        </authorList>
    </citation>
    <scope>NUCLEOTIDE SEQUENCE</scope>
    <source>
        <strain evidence="3">M1-2</strain>
    </source>
</reference>
<dbReference type="InterPro" id="IPR027417">
    <property type="entry name" value="P-loop_NTPase"/>
</dbReference>
<feature type="compositionally biased region" description="Low complexity" evidence="1">
    <location>
        <begin position="102"/>
        <end position="126"/>
    </location>
</feature>
<sequence length="430" mass="46486">MTSEWAREHPTDVFAIFETCAREAGFTWNDVPPHVVNFDSLEKSKAISNLTDLLENEVAKGCKEKGDVAAIKLENVNGMTKEYKKNLGDGKLVAKSGANGGSVSSEISSESVVSESQSSVKESVVVTGDGKAANGNGVKKSKKMKKPAPESSSGPPKPVSLSEWSARVGVCVGAPGAGKTTLIKAVMSKASRVVIAVPNSTLLKNVYSGNPNAFLIDDLFSRPVEFAKYETILIDEFTKVHVCEVLMLSALLRVKNILMFGDPQQGMHYRPGSFVYYNFPVLAESHASHRMPQAIGEAYNNAMGTKIEPKSSQSGEFEIKDLLGMIRDKSKVLCLSEKTQSNLDDCGISAELVSKVQGCEFAAVTLILEEPQDIAPFCNKSIRCVALSRAKEVLIIQATPYFKSMLCNAEFVNPYEVDSSCSGQTLCNSR</sequence>
<evidence type="ECO:0000256" key="1">
    <source>
        <dbReference type="SAM" id="MobiDB-lite"/>
    </source>
</evidence>
<proteinExistence type="predicted"/>
<accession>A0A513PW04</accession>
<protein>
    <submittedName>
        <fullName evidence="3">Triple-gene-block protein 1</fullName>
    </submittedName>
</protein>
<evidence type="ECO:0000313" key="3">
    <source>
        <dbReference type="EMBL" id="QAR21015.1"/>
    </source>
</evidence>
<dbReference type="Pfam" id="PF01443">
    <property type="entry name" value="Viral_helicase1"/>
    <property type="match status" value="1"/>
</dbReference>
<name>A0A513PW04_9VIRU</name>
<dbReference type="GO" id="GO:0005524">
    <property type="term" value="F:ATP binding"/>
    <property type="evidence" value="ECO:0007669"/>
    <property type="project" value="InterPro"/>
</dbReference>
<organism evidence="3">
    <name type="scientific">Rice stripe necrosis virus</name>
    <dbReference type="NCBI Taxonomy" id="373373"/>
    <lineage>
        <taxon>Viruses</taxon>
        <taxon>Riboviria</taxon>
        <taxon>Orthornavirae</taxon>
        <taxon>Kitrinoviricota</taxon>
        <taxon>Alsuviricetes</taxon>
        <taxon>Hepelivirales</taxon>
        <taxon>Benyviridae</taxon>
        <taxon>Benyvirus</taxon>
        <taxon>Benyvirus oryzae</taxon>
    </lineage>
</organism>
<dbReference type="SUPFAM" id="SSF52540">
    <property type="entry name" value="P-loop containing nucleoside triphosphate hydrolases"/>
    <property type="match status" value="1"/>
</dbReference>
<feature type="region of interest" description="Disordered" evidence="1">
    <location>
        <begin position="97"/>
        <end position="161"/>
    </location>
</feature>
<evidence type="ECO:0000259" key="2">
    <source>
        <dbReference type="Pfam" id="PF01443"/>
    </source>
</evidence>
<gene>
    <name evidence="3" type="primary">TGBp1</name>
</gene>